<feature type="domain" description="N-acetyltransferase" evidence="3">
    <location>
        <begin position="1"/>
        <end position="103"/>
    </location>
</feature>
<dbReference type="InterPro" id="IPR000182">
    <property type="entry name" value="GNAT_dom"/>
</dbReference>
<dbReference type="Gene3D" id="3.40.630.30">
    <property type="match status" value="1"/>
</dbReference>
<dbReference type="PANTHER" id="PTHR43420:SF44">
    <property type="entry name" value="ACETYLTRANSFERASE YPEA"/>
    <property type="match status" value="1"/>
</dbReference>
<accession>A0A388TFK8</accession>
<dbReference type="PROSITE" id="PS51186">
    <property type="entry name" value="GNAT"/>
    <property type="match status" value="1"/>
</dbReference>
<gene>
    <name evidence="4" type="ORF">NO1_1965</name>
</gene>
<evidence type="ECO:0000313" key="4">
    <source>
        <dbReference type="EMBL" id="GBR74868.1"/>
    </source>
</evidence>
<dbReference type="InterPro" id="IPR016181">
    <property type="entry name" value="Acyl_CoA_acyltransferase"/>
</dbReference>
<organism evidence="4 5">
    <name type="scientific">Termititenax aidoneus</name>
    <dbReference type="NCBI Taxonomy" id="2218524"/>
    <lineage>
        <taxon>Bacteria</taxon>
        <taxon>Bacillati</taxon>
        <taxon>Candidatus Margulisiibacteriota</taxon>
        <taxon>Candidatus Termititenacia</taxon>
        <taxon>Candidatus Termititenacales</taxon>
        <taxon>Candidatus Termititenacaceae</taxon>
        <taxon>Candidatus Termititenax</taxon>
    </lineage>
</organism>
<evidence type="ECO:0000259" key="3">
    <source>
        <dbReference type="PROSITE" id="PS51186"/>
    </source>
</evidence>
<dbReference type="SUPFAM" id="SSF55729">
    <property type="entry name" value="Acyl-CoA N-acyltransferases (Nat)"/>
    <property type="match status" value="1"/>
</dbReference>
<protein>
    <submittedName>
        <fullName evidence="4">Acetyltransferase</fullName>
    </submittedName>
</protein>
<evidence type="ECO:0000256" key="1">
    <source>
        <dbReference type="ARBA" id="ARBA00022679"/>
    </source>
</evidence>
<dbReference type="EMBL" id="BGZN01000096">
    <property type="protein sequence ID" value="GBR74868.1"/>
    <property type="molecule type" value="Genomic_DNA"/>
</dbReference>
<evidence type="ECO:0000256" key="2">
    <source>
        <dbReference type="ARBA" id="ARBA00023315"/>
    </source>
</evidence>
<reference evidence="4 5" key="1">
    <citation type="journal article" date="2019" name="ISME J.">
        <title>Genome analyses of uncultured TG2/ZB3 bacteria in 'Margulisbacteria' specifically attached to ectosymbiotic spirochetes of protists in the termite gut.</title>
        <authorList>
            <person name="Utami Y.D."/>
            <person name="Kuwahara H."/>
            <person name="Igai K."/>
            <person name="Murakami T."/>
            <person name="Sugaya K."/>
            <person name="Morikawa T."/>
            <person name="Nagura Y."/>
            <person name="Yuki M."/>
            <person name="Deevong P."/>
            <person name="Inoue T."/>
            <person name="Kihara K."/>
            <person name="Lo N."/>
            <person name="Yamada A."/>
            <person name="Ohkuma M."/>
            <person name="Hongoh Y."/>
        </authorList>
    </citation>
    <scope>NUCLEOTIDE SEQUENCE [LARGE SCALE GENOMIC DNA]</scope>
    <source>
        <strain evidence="4">NkOx7-01</strain>
    </source>
</reference>
<sequence>MHKIITINNCTAGRVEYTIAADELQILDVYVQPEYRRQGLAENALRELFGENPRLNNAYLEVRVSNQAALNLYLKLGFTKTGLRKNYYSTPVEDAVLLRKELTRVV</sequence>
<keyword evidence="5" id="KW-1185">Reference proteome</keyword>
<dbReference type="CDD" id="cd04301">
    <property type="entry name" value="NAT_SF"/>
    <property type="match status" value="1"/>
</dbReference>
<dbReference type="InterPro" id="IPR050680">
    <property type="entry name" value="YpeA/RimI_acetyltransf"/>
</dbReference>
<proteinExistence type="predicted"/>
<keyword evidence="1" id="KW-0808">Transferase</keyword>
<dbReference type="GO" id="GO:0016747">
    <property type="term" value="F:acyltransferase activity, transferring groups other than amino-acyl groups"/>
    <property type="evidence" value="ECO:0007669"/>
    <property type="project" value="InterPro"/>
</dbReference>
<name>A0A388TFK8_TERA1</name>
<keyword evidence="2" id="KW-0012">Acyltransferase</keyword>
<dbReference type="Pfam" id="PF00583">
    <property type="entry name" value="Acetyltransf_1"/>
    <property type="match status" value="1"/>
</dbReference>
<dbReference type="Proteomes" id="UP000269352">
    <property type="component" value="Unassembled WGS sequence"/>
</dbReference>
<dbReference type="AlphaFoldDB" id="A0A388TFK8"/>
<dbReference type="PANTHER" id="PTHR43420">
    <property type="entry name" value="ACETYLTRANSFERASE"/>
    <property type="match status" value="1"/>
</dbReference>
<evidence type="ECO:0000313" key="5">
    <source>
        <dbReference type="Proteomes" id="UP000269352"/>
    </source>
</evidence>
<comment type="caution">
    <text evidence="4">The sequence shown here is derived from an EMBL/GenBank/DDBJ whole genome shotgun (WGS) entry which is preliminary data.</text>
</comment>